<sequence>MEQYADGFTVEYLVPVDTGASPGPAASPISSRTTRAPSPAASPSSASPEAITNVEFVNPISDLGDALDADHDDDAPLRFRTLGNILGDVDVPGLAERELAREALYLTSAEEPRTFKEAEQDPRWRAAKVDELKAIEENGTWELVPRHAGHCPIGLKWVFKVKCDEHGEIVRHKARLITKGYVQRQGIDFEEVFSPIVRIESVRLLLAVTACEGWEVHHMDVKTAFLNGEPLEEVYVEQAPGFTTPGAGDKVYHLKHALYSLRQAPRMWNAKLDGTLRCLGFKRSDTEHAVYVRAEGNTHLIVGMYVDDLVITGSTVECIRRFKEEMGAMFKMSDLGRLSYYLGIDVKQNAAGITICQSAYAKKILEVGGITGCNPCATPMETRLKLSKKSTCAHVDTTQYRSIVGSIRYLIHSQPDLMYSVGYVSRFMEEPREDHLAAVKRILRYVAGTLHLDCSFNRWKTGDPRLLGFSDSDMASDVDDRKSTTGTFFFLERCPISWSSLKQKVVALSSCEAKYIAAAMAACQGVWLARLLAEVRGGEPARVKINVDNKSAISVET</sequence>
<dbReference type="EMBL" id="AL731618">
    <property type="protein sequence ID" value="CAD40098.1"/>
    <property type="molecule type" value="Genomic_DNA"/>
</dbReference>
<dbReference type="PANTHER" id="PTHR11439:SF515">
    <property type="entry name" value="GAG-POL POLYPROTEIN"/>
    <property type="match status" value="1"/>
</dbReference>
<organism evidence="3 5">
    <name type="scientific">Oryza sativa subsp. japonica</name>
    <name type="common">Rice</name>
    <dbReference type="NCBI Taxonomy" id="39947"/>
    <lineage>
        <taxon>Eukaryota</taxon>
        <taxon>Viridiplantae</taxon>
        <taxon>Streptophyta</taxon>
        <taxon>Embryophyta</taxon>
        <taxon>Tracheophyta</taxon>
        <taxon>Spermatophyta</taxon>
        <taxon>Magnoliopsida</taxon>
        <taxon>Liliopsida</taxon>
        <taxon>Poales</taxon>
        <taxon>Poaceae</taxon>
        <taxon>BOP clade</taxon>
        <taxon>Oryzoideae</taxon>
        <taxon>Oryzeae</taxon>
        <taxon>Oryzinae</taxon>
        <taxon>Oryza</taxon>
        <taxon>Oryza sativa</taxon>
    </lineage>
</organism>
<dbReference type="InterPro" id="IPR013103">
    <property type="entry name" value="RVT_2"/>
</dbReference>
<dbReference type="InterPro" id="IPR043502">
    <property type="entry name" value="DNA/RNA_pol_sf"/>
</dbReference>
<reference evidence="5" key="3">
    <citation type="journal article" date="2008" name="Nucleic Acids Res.">
        <title>The rice annotation project database (RAP-DB): 2008 update.</title>
        <authorList>
            <consortium name="The rice annotation project (RAP)"/>
        </authorList>
    </citation>
    <scope>GENOME REANNOTATION</scope>
    <source>
        <strain evidence="5">cv. Nipponbare</strain>
    </source>
</reference>
<evidence type="ECO:0000259" key="2">
    <source>
        <dbReference type="Pfam" id="PF07727"/>
    </source>
</evidence>
<feature type="domain" description="Reverse transcriptase Ty1/copia-type" evidence="2">
    <location>
        <begin position="138"/>
        <end position="381"/>
    </location>
</feature>
<feature type="region of interest" description="Disordered" evidence="1">
    <location>
        <begin position="15"/>
        <end position="50"/>
    </location>
</feature>
<accession>Q7X8S2</accession>
<protein>
    <submittedName>
        <fullName evidence="3">OSJNBb0012A12.4 protein</fullName>
    </submittedName>
    <submittedName>
        <fullName evidence="4">OSJNBb0069N01.24 protein</fullName>
    </submittedName>
</protein>
<feature type="compositionally biased region" description="Low complexity" evidence="1">
    <location>
        <begin position="19"/>
        <end position="48"/>
    </location>
</feature>
<evidence type="ECO:0000256" key="1">
    <source>
        <dbReference type="SAM" id="MobiDB-lite"/>
    </source>
</evidence>
<accession>Q7X5X4</accession>
<dbReference type="CDD" id="cd09272">
    <property type="entry name" value="RNase_HI_RT_Ty1"/>
    <property type="match status" value="1"/>
</dbReference>
<evidence type="ECO:0000313" key="4">
    <source>
        <dbReference type="EMBL" id="CAD40141.2"/>
    </source>
</evidence>
<dbReference type="EMBL" id="AL663012">
    <property type="protein sequence ID" value="CAD40141.2"/>
    <property type="molecule type" value="Genomic_DNA"/>
</dbReference>
<reference evidence="5" key="2">
    <citation type="journal article" date="2005" name="Nature">
        <title>The map-based sequence of the rice genome.</title>
        <authorList>
            <consortium name="International rice genome sequencing project (IRGSP)"/>
            <person name="Matsumoto T."/>
            <person name="Wu J."/>
            <person name="Kanamori H."/>
            <person name="Katayose Y."/>
            <person name="Fujisawa M."/>
            <person name="Namiki N."/>
            <person name="Mizuno H."/>
            <person name="Yamamoto K."/>
            <person name="Antonio B.A."/>
            <person name="Baba T."/>
            <person name="Sakata K."/>
            <person name="Nagamura Y."/>
            <person name="Aoki H."/>
            <person name="Arikawa K."/>
            <person name="Arita K."/>
            <person name="Bito T."/>
            <person name="Chiden Y."/>
            <person name="Fujitsuka N."/>
            <person name="Fukunaka R."/>
            <person name="Hamada M."/>
            <person name="Harada C."/>
            <person name="Hayashi A."/>
            <person name="Hijishita S."/>
            <person name="Honda M."/>
            <person name="Hosokawa S."/>
            <person name="Ichikawa Y."/>
            <person name="Idonuma A."/>
            <person name="Iijima M."/>
            <person name="Ikeda M."/>
            <person name="Ikeno M."/>
            <person name="Ito K."/>
            <person name="Ito S."/>
            <person name="Ito T."/>
            <person name="Ito Y."/>
            <person name="Ito Y."/>
            <person name="Iwabuchi A."/>
            <person name="Kamiya K."/>
            <person name="Karasawa W."/>
            <person name="Kurita K."/>
            <person name="Katagiri S."/>
            <person name="Kikuta A."/>
            <person name="Kobayashi H."/>
            <person name="Kobayashi N."/>
            <person name="Machita K."/>
            <person name="Maehara T."/>
            <person name="Masukawa M."/>
            <person name="Mizubayashi T."/>
            <person name="Mukai Y."/>
            <person name="Nagasaki H."/>
            <person name="Nagata Y."/>
            <person name="Naito S."/>
            <person name="Nakashima M."/>
            <person name="Nakama Y."/>
            <person name="Nakamichi Y."/>
            <person name="Nakamura M."/>
            <person name="Meguro A."/>
            <person name="Negishi M."/>
            <person name="Ohta I."/>
            <person name="Ohta T."/>
            <person name="Okamoto M."/>
            <person name="Ono N."/>
            <person name="Saji S."/>
            <person name="Sakaguchi M."/>
            <person name="Sakai K."/>
            <person name="Shibata M."/>
            <person name="Shimokawa T."/>
            <person name="Song J."/>
            <person name="Takazaki Y."/>
            <person name="Terasawa K."/>
            <person name="Tsugane M."/>
            <person name="Tsuji K."/>
            <person name="Ueda S."/>
            <person name="Waki K."/>
            <person name="Yamagata H."/>
            <person name="Yamamoto M."/>
            <person name="Yamamoto S."/>
            <person name="Yamane H."/>
            <person name="Yoshiki S."/>
            <person name="Yoshihara R."/>
            <person name="Yukawa K."/>
            <person name="Zhong H."/>
            <person name="Yano M."/>
            <person name="Yuan Q."/>
            <person name="Ouyang S."/>
            <person name="Liu J."/>
            <person name="Jones K.M."/>
            <person name="Gansberger K."/>
            <person name="Moffat K."/>
            <person name="Hill J."/>
            <person name="Bera J."/>
            <person name="Fadrosh D."/>
            <person name="Jin S."/>
            <person name="Johri S."/>
            <person name="Kim M."/>
            <person name="Overton L."/>
            <person name="Reardon M."/>
            <person name="Tsitrin T."/>
            <person name="Vuong H."/>
            <person name="Weaver B."/>
            <person name="Ciecko A."/>
            <person name="Tallon L."/>
            <person name="Jackson J."/>
            <person name="Pai G."/>
            <person name="Aken S.V."/>
            <person name="Utterback T."/>
            <person name="Reidmuller S."/>
            <person name="Feldblyum T."/>
            <person name="Hsiao J."/>
            <person name="Zismann V."/>
            <person name="Iobst S."/>
            <person name="de Vazeille A.R."/>
            <person name="Buell C.R."/>
            <person name="Ying K."/>
            <person name="Li Y."/>
            <person name="Lu T."/>
            <person name="Huang Y."/>
            <person name="Zhao Q."/>
            <person name="Feng Q."/>
            <person name="Zhang L."/>
            <person name="Zhu J."/>
            <person name="Weng Q."/>
            <person name="Mu J."/>
            <person name="Lu Y."/>
            <person name="Fan D."/>
            <person name="Liu Y."/>
            <person name="Guan J."/>
            <person name="Zhang Y."/>
            <person name="Yu S."/>
            <person name="Liu X."/>
            <person name="Zhang Y."/>
            <person name="Hong G."/>
            <person name="Han B."/>
            <person name="Choisne N."/>
            <person name="Demange N."/>
            <person name="Orjeda G."/>
            <person name="Samain S."/>
            <person name="Cattolico L."/>
            <person name="Pelletier E."/>
            <person name="Couloux A."/>
            <person name="Segurens B."/>
            <person name="Wincker P."/>
            <person name="D'Hont A."/>
            <person name="Scarpelli C."/>
            <person name="Weissenbach J."/>
            <person name="Salanoubat M."/>
            <person name="Quetier F."/>
            <person name="Yu Y."/>
            <person name="Kim H.R."/>
            <person name="Rambo T."/>
            <person name="Currie J."/>
            <person name="Collura K."/>
            <person name="Luo M."/>
            <person name="Yang T."/>
            <person name="Ammiraju J.S.S."/>
            <person name="Engler F."/>
            <person name="Soderlund C."/>
            <person name="Wing R.A."/>
            <person name="Palmer L.E."/>
            <person name="de la Bastide M."/>
            <person name="Spiegel L."/>
            <person name="Nascimento L."/>
            <person name="Zutavern T."/>
            <person name="O'Shaughnessy A."/>
            <person name="Dike S."/>
            <person name="Dedhia N."/>
            <person name="Preston R."/>
            <person name="Balija V."/>
            <person name="McCombie W.R."/>
            <person name="Chow T."/>
            <person name="Chen H."/>
            <person name="Chung M."/>
            <person name="Chen C."/>
            <person name="Shaw J."/>
            <person name="Wu H."/>
            <person name="Hsiao K."/>
            <person name="Chao Y."/>
            <person name="Chu M."/>
            <person name="Cheng C."/>
            <person name="Hour A."/>
            <person name="Lee P."/>
            <person name="Lin S."/>
            <person name="Lin Y."/>
            <person name="Liou J."/>
            <person name="Liu S."/>
            <person name="Hsing Y."/>
            <person name="Raghuvanshi S."/>
            <person name="Mohanty A."/>
            <person name="Bharti A.K."/>
            <person name="Gaur A."/>
            <person name="Gupta V."/>
            <person name="Kumar D."/>
            <person name="Ravi V."/>
            <person name="Vij S."/>
            <person name="Kapur A."/>
            <person name="Khurana P."/>
            <person name="Khurana P."/>
            <person name="Khurana J.P."/>
            <person name="Tyagi A.K."/>
            <person name="Gaikwad K."/>
            <person name="Singh A."/>
            <person name="Dalal V."/>
            <person name="Srivastava S."/>
            <person name="Dixit A."/>
            <person name="Pal A.K."/>
            <person name="Ghazi I.A."/>
            <person name="Yadav M."/>
            <person name="Pandit A."/>
            <person name="Bhargava A."/>
            <person name="Sureshbabu K."/>
            <person name="Batra K."/>
            <person name="Sharma T.R."/>
            <person name="Mohapatra T."/>
            <person name="Singh N.K."/>
            <person name="Messing J."/>
            <person name="Nelson A.B."/>
            <person name="Fuks G."/>
            <person name="Kavchok S."/>
            <person name="Keizer G."/>
            <person name="Linton E."/>
            <person name="Llaca V."/>
            <person name="Song R."/>
            <person name="Tanyolac B."/>
            <person name="Young S."/>
            <person name="Ho-Il K."/>
            <person name="Hahn J.H."/>
            <person name="Sangsakoo G."/>
            <person name="Vanavichit A."/>
            <person name="de Mattos Luiz.A.T."/>
            <person name="Zimmer P.D."/>
            <person name="Malone G."/>
            <person name="Dellagostin O."/>
            <person name="de Oliveira A.C."/>
            <person name="Bevan M."/>
            <person name="Bancroft I."/>
            <person name="Minx P."/>
            <person name="Cordum H."/>
            <person name="Wilson R."/>
            <person name="Cheng Z."/>
            <person name="Jin W."/>
            <person name="Jiang J."/>
            <person name="Leong S.A."/>
            <person name="Iwama H."/>
            <person name="Gojobori T."/>
            <person name="Itoh T."/>
            <person name="Niimura Y."/>
            <person name="Fujii Y."/>
            <person name="Habara T."/>
            <person name="Sakai H."/>
            <person name="Sato Y."/>
            <person name="Wilson G."/>
            <person name="Kumar K."/>
            <person name="McCouch S."/>
            <person name="Juretic N."/>
            <person name="Hoen D."/>
            <person name="Wright S."/>
            <person name="Bruskiewich R."/>
            <person name="Bureau T."/>
            <person name="Miyao A."/>
            <person name="Hirochika H."/>
            <person name="Nishikawa T."/>
            <person name="Kadowaki K."/>
            <person name="Sugiura M."/>
            <person name="Burr B."/>
            <person name="Sasaki T."/>
        </authorList>
    </citation>
    <scope>NUCLEOTIDE SEQUENCE [LARGE SCALE GENOMIC DNA]</scope>
    <source>
        <strain evidence="5">cv. Nipponbare</strain>
    </source>
</reference>
<dbReference type="Pfam" id="PF07727">
    <property type="entry name" value="RVT_2"/>
    <property type="match status" value="1"/>
</dbReference>
<evidence type="ECO:0000313" key="3">
    <source>
        <dbReference type="EMBL" id="CAD40098.1"/>
    </source>
</evidence>
<gene>
    <name evidence="3" type="ORF">OSJNBb0012A12.4</name>
    <name evidence="4" type="ORF">OSJNBb0069N01.24</name>
</gene>
<reference evidence="3" key="1">
    <citation type="journal article" date="2002" name="Nature">
        <title>Sequence and analysis of rice chromosome 4.</title>
        <authorList>
            <person name="Feng Q."/>
            <person name="Zhang Y."/>
            <person name="Hao P."/>
            <person name="Wang S."/>
            <person name="Fu G."/>
            <person name="Huang Y."/>
            <person name="Li Y."/>
            <person name="Zhu J."/>
            <person name="Liu Y."/>
            <person name="Hu X."/>
            <person name="Jia P."/>
            <person name="Zhang Y."/>
            <person name="Zhao Q."/>
            <person name="Ying K."/>
            <person name="Yu S."/>
            <person name="Tang Y."/>
            <person name="Weng Q."/>
            <person name="Zhang L."/>
            <person name="Lu Y."/>
            <person name="Mu J."/>
            <person name="Lu Y."/>
            <person name="Zhang L.S."/>
            <person name="Yu Z."/>
            <person name="Fan D."/>
            <person name="Liu X."/>
            <person name="Lu T."/>
            <person name="Li C."/>
            <person name="Wu Y."/>
            <person name="Sun T."/>
            <person name="Lei H."/>
            <person name="Li T."/>
            <person name="Hu H."/>
            <person name="Guan J."/>
            <person name="Wu M."/>
            <person name="Zhang R."/>
            <person name="Zhou B."/>
            <person name="Chen Z."/>
            <person name="Chen L."/>
            <person name="Jin Z."/>
            <person name="Wang R."/>
            <person name="Yin H."/>
            <person name="Cai Z."/>
            <person name="Ren S."/>
            <person name="Lv G."/>
            <person name="Gu W."/>
            <person name="Zhu G."/>
            <person name="Tu Y."/>
            <person name="Jia J."/>
            <person name="Zhang Y."/>
            <person name="Chen J."/>
            <person name="Kang H."/>
            <person name="Chen X."/>
            <person name="Shao C."/>
            <person name="Sun Y."/>
            <person name="Hu Q."/>
            <person name="Zhang X."/>
            <person name="Zhang W."/>
            <person name="Wang L."/>
            <person name="Ding C."/>
            <person name="Sheng H."/>
            <person name="Gu J."/>
            <person name="Chen S."/>
            <person name="Ni L."/>
            <person name="Zhu F."/>
            <person name="Chen W."/>
            <person name="Lan L."/>
            <person name="Lai Y."/>
            <person name="Cheng Z."/>
            <person name="Gu M."/>
            <person name="Jiang J."/>
            <person name="Li J."/>
            <person name="Hong G."/>
            <person name="Xue Y."/>
            <person name="Han B."/>
        </authorList>
    </citation>
    <scope>NUCLEOTIDE SEQUENCE</scope>
</reference>
<evidence type="ECO:0000313" key="5">
    <source>
        <dbReference type="Proteomes" id="UP000000763"/>
    </source>
</evidence>
<dbReference type="PANTHER" id="PTHR11439">
    <property type="entry name" value="GAG-POL-RELATED RETROTRANSPOSON"/>
    <property type="match status" value="1"/>
</dbReference>
<name>Q7X5X4_ORYSJ</name>
<dbReference type="Proteomes" id="UP000000763">
    <property type="component" value="Chromosome 4"/>
</dbReference>
<dbReference type="AlphaFoldDB" id="Q7X5X4"/>
<proteinExistence type="predicted"/>
<dbReference type="SUPFAM" id="SSF56672">
    <property type="entry name" value="DNA/RNA polymerases"/>
    <property type="match status" value="1"/>
</dbReference>